<proteinExistence type="inferred from homology"/>
<dbReference type="AlphaFoldDB" id="A0A8S1F8U1"/>
<feature type="compositionally biased region" description="Basic and acidic residues" evidence="2">
    <location>
        <begin position="115"/>
        <end position="127"/>
    </location>
</feature>
<dbReference type="InterPro" id="IPR007763">
    <property type="entry name" value="NDUFA12"/>
</dbReference>
<comment type="caution">
    <text evidence="3">The sequence shown here is derived from an EMBL/GenBank/DDBJ whole genome shotgun (WGS) entry which is preliminary data.</text>
</comment>
<dbReference type="OrthoDB" id="10255576at2759"/>
<evidence type="ECO:0000313" key="4">
    <source>
        <dbReference type="Proteomes" id="UP000494206"/>
    </source>
</evidence>
<dbReference type="PANTHER" id="PTHR32470">
    <property type="entry name" value="ADH DEHYDROGENASE [UBIQUINONE] 1 ALPHA SUBCOMPLEX ASSEMBLY FACTOR 2"/>
    <property type="match status" value="1"/>
</dbReference>
<dbReference type="GO" id="GO:0045271">
    <property type="term" value="C:respiratory chain complex I"/>
    <property type="evidence" value="ECO:0007669"/>
    <property type="project" value="InterPro"/>
</dbReference>
<name>A0A8S1F8U1_9PELO</name>
<dbReference type="PANTHER" id="PTHR32470:SF2">
    <property type="entry name" value="NADH DEHYDROGENASE [UBIQUINONE] 1 ALPHA SUBCOMPLEX ASSEMBLY FACTOR 2"/>
    <property type="match status" value="1"/>
</dbReference>
<dbReference type="EMBL" id="CADEPM010000008">
    <property type="protein sequence ID" value="CAB3409367.1"/>
    <property type="molecule type" value="Genomic_DNA"/>
</dbReference>
<organism evidence="3 4">
    <name type="scientific">Caenorhabditis bovis</name>
    <dbReference type="NCBI Taxonomy" id="2654633"/>
    <lineage>
        <taxon>Eukaryota</taxon>
        <taxon>Metazoa</taxon>
        <taxon>Ecdysozoa</taxon>
        <taxon>Nematoda</taxon>
        <taxon>Chromadorea</taxon>
        <taxon>Rhabditida</taxon>
        <taxon>Rhabditina</taxon>
        <taxon>Rhabditomorpha</taxon>
        <taxon>Rhabditoidea</taxon>
        <taxon>Rhabditidae</taxon>
        <taxon>Peloderinae</taxon>
        <taxon>Caenorhabditis</taxon>
    </lineage>
</organism>
<comment type="similarity">
    <text evidence="1">Belongs to the complex I NDUFA12 subunit family.</text>
</comment>
<reference evidence="3 4" key="1">
    <citation type="submission" date="2020-04" db="EMBL/GenBank/DDBJ databases">
        <authorList>
            <person name="Laetsch R D."/>
            <person name="Stevens L."/>
            <person name="Kumar S."/>
            <person name="Blaxter L. M."/>
        </authorList>
    </citation>
    <scope>NUCLEOTIDE SEQUENCE [LARGE SCALE GENOMIC DNA]</scope>
</reference>
<evidence type="ECO:0000256" key="1">
    <source>
        <dbReference type="ARBA" id="ARBA00007355"/>
    </source>
</evidence>
<evidence type="ECO:0008006" key="5">
    <source>
        <dbReference type="Google" id="ProtNLM"/>
    </source>
</evidence>
<gene>
    <name evidence="3" type="ORF">CBOVIS_LOCUS11025</name>
</gene>
<protein>
    <recommendedName>
        <fullName evidence="5">NADH dehydrogenase [ubiquinone] 1 alpha subcomplex subunit 12</fullName>
    </recommendedName>
</protein>
<dbReference type="InterPro" id="IPR052618">
    <property type="entry name" value="ComplexI_NDUFA12"/>
</dbReference>
<sequence length="143" mass="16214">MSRPGAWGRVVSNLWKYVRNDFSKKNYIAEDSHGNRYYEITNSRQNVARGFEAPPSGPRIEPGIEWQAWLRGTRRFPPSDDEIALNRMKQQAQIAQDAHTEKRAPLVSSQGIGAGDHHPQKFPKYEDLEISPGAQDGPTNNKK</sequence>
<dbReference type="GO" id="GO:0005739">
    <property type="term" value="C:mitochondrion"/>
    <property type="evidence" value="ECO:0007669"/>
    <property type="project" value="TreeGrafter"/>
</dbReference>
<evidence type="ECO:0000313" key="3">
    <source>
        <dbReference type="EMBL" id="CAB3409367.1"/>
    </source>
</evidence>
<dbReference type="Pfam" id="PF05071">
    <property type="entry name" value="NDUFA12"/>
    <property type="match status" value="1"/>
</dbReference>
<evidence type="ECO:0000256" key="2">
    <source>
        <dbReference type="SAM" id="MobiDB-lite"/>
    </source>
</evidence>
<dbReference type="Proteomes" id="UP000494206">
    <property type="component" value="Unassembled WGS sequence"/>
</dbReference>
<accession>A0A8S1F8U1</accession>
<keyword evidence="4" id="KW-1185">Reference proteome</keyword>
<dbReference type="GO" id="GO:0032981">
    <property type="term" value="P:mitochondrial respiratory chain complex I assembly"/>
    <property type="evidence" value="ECO:0007669"/>
    <property type="project" value="TreeGrafter"/>
</dbReference>
<feature type="region of interest" description="Disordered" evidence="2">
    <location>
        <begin position="88"/>
        <end position="143"/>
    </location>
</feature>